<comment type="caution">
    <text evidence="1">The sequence shown here is derived from an EMBL/GenBank/DDBJ whole genome shotgun (WGS) entry which is preliminary data.</text>
</comment>
<name>A0AAV7SEF2_PLEWA</name>
<dbReference type="Proteomes" id="UP001066276">
    <property type="component" value="Chromosome 4_2"/>
</dbReference>
<reference evidence="1" key="1">
    <citation type="journal article" date="2022" name="bioRxiv">
        <title>Sequencing and chromosome-scale assembly of the giantPleurodeles waltlgenome.</title>
        <authorList>
            <person name="Brown T."/>
            <person name="Elewa A."/>
            <person name="Iarovenko S."/>
            <person name="Subramanian E."/>
            <person name="Araus A.J."/>
            <person name="Petzold A."/>
            <person name="Susuki M."/>
            <person name="Suzuki K.-i.T."/>
            <person name="Hayashi T."/>
            <person name="Toyoda A."/>
            <person name="Oliveira C."/>
            <person name="Osipova E."/>
            <person name="Leigh N.D."/>
            <person name="Simon A."/>
            <person name="Yun M.H."/>
        </authorList>
    </citation>
    <scope>NUCLEOTIDE SEQUENCE</scope>
    <source>
        <strain evidence="1">20211129_DDA</strain>
        <tissue evidence="1">Liver</tissue>
    </source>
</reference>
<protein>
    <submittedName>
        <fullName evidence="1">Uncharacterized protein</fullName>
    </submittedName>
</protein>
<organism evidence="1 2">
    <name type="scientific">Pleurodeles waltl</name>
    <name type="common">Iberian ribbed newt</name>
    <dbReference type="NCBI Taxonomy" id="8319"/>
    <lineage>
        <taxon>Eukaryota</taxon>
        <taxon>Metazoa</taxon>
        <taxon>Chordata</taxon>
        <taxon>Craniata</taxon>
        <taxon>Vertebrata</taxon>
        <taxon>Euteleostomi</taxon>
        <taxon>Amphibia</taxon>
        <taxon>Batrachia</taxon>
        <taxon>Caudata</taxon>
        <taxon>Salamandroidea</taxon>
        <taxon>Salamandridae</taxon>
        <taxon>Pleurodelinae</taxon>
        <taxon>Pleurodeles</taxon>
    </lineage>
</organism>
<keyword evidence="2" id="KW-1185">Reference proteome</keyword>
<evidence type="ECO:0000313" key="1">
    <source>
        <dbReference type="EMBL" id="KAJ1162236.1"/>
    </source>
</evidence>
<gene>
    <name evidence="1" type="ORF">NDU88_002704</name>
</gene>
<dbReference type="AlphaFoldDB" id="A0AAV7SEF2"/>
<proteinExistence type="predicted"/>
<evidence type="ECO:0000313" key="2">
    <source>
        <dbReference type="Proteomes" id="UP001066276"/>
    </source>
</evidence>
<sequence length="181" mass="19323">MELHGTPRGHYYATTVELTSRTEAGIQLVGDLYNDGVCVSNVGSIPRVVNYVPRKINTPLLRPKSSHDSDSQSLLGTYSQQVYECCGDLGKQGSAAMEDSIVGIQESRWRITEVEGVLKLEAGTRDSCSRIAAMAGVLKLGCRTLGVRTGETSCLQNVGGQVVPRGLGVVFIPPLKPTTAS</sequence>
<accession>A0AAV7SEF2</accession>
<dbReference type="EMBL" id="JANPWB010000008">
    <property type="protein sequence ID" value="KAJ1162236.1"/>
    <property type="molecule type" value="Genomic_DNA"/>
</dbReference>